<evidence type="ECO:0000313" key="2">
    <source>
        <dbReference type="EMBL" id="CAA9536804.1"/>
    </source>
</evidence>
<feature type="region of interest" description="Disordered" evidence="1">
    <location>
        <begin position="1"/>
        <end position="32"/>
    </location>
</feature>
<gene>
    <name evidence="2" type="ORF">AVDCRST_MAG30-4308</name>
</gene>
<dbReference type="AlphaFoldDB" id="A0A6J4U324"/>
<accession>A0A6J4U324</accession>
<name>A0A6J4U324_9ACTN</name>
<reference evidence="2" key="1">
    <citation type="submission" date="2020-02" db="EMBL/GenBank/DDBJ databases">
        <authorList>
            <person name="Meier V. D."/>
        </authorList>
    </citation>
    <scope>NUCLEOTIDE SEQUENCE</scope>
    <source>
        <strain evidence="2">AVDCRST_MAG30</strain>
    </source>
</reference>
<protein>
    <submittedName>
        <fullName evidence="2">Uncharacterized protein</fullName>
    </submittedName>
</protein>
<dbReference type="EMBL" id="CADCVS010000564">
    <property type="protein sequence ID" value="CAA9536804.1"/>
    <property type="molecule type" value="Genomic_DNA"/>
</dbReference>
<sequence>MVTGRERVSEPVRRERVEFDPGTTPDPSEGAR</sequence>
<organism evidence="2">
    <name type="scientific">uncultured Solirubrobacteraceae bacterium</name>
    <dbReference type="NCBI Taxonomy" id="1162706"/>
    <lineage>
        <taxon>Bacteria</taxon>
        <taxon>Bacillati</taxon>
        <taxon>Actinomycetota</taxon>
        <taxon>Thermoleophilia</taxon>
        <taxon>Solirubrobacterales</taxon>
        <taxon>Solirubrobacteraceae</taxon>
        <taxon>environmental samples</taxon>
    </lineage>
</organism>
<feature type="compositionally biased region" description="Basic and acidic residues" evidence="1">
    <location>
        <begin position="1"/>
        <end position="19"/>
    </location>
</feature>
<evidence type="ECO:0000256" key="1">
    <source>
        <dbReference type="SAM" id="MobiDB-lite"/>
    </source>
</evidence>
<proteinExistence type="predicted"/>